<dbReference type="InterPro" id="IPR005025">
    <property type="entry name" value="FMN_Rdtase-like_dom"/>
</dbReference>
<proteinExistence type="predicted"/>
<accession>A0A931F0I5</accession>
<dbReference type="Proteomes" id="UP000605361">
    <property type="component" value="Unassembled WGS sequence"/>
</dbReference>
<reference evidence="2" key="1">
    <citation type="submission" date="2020-11" db="EMBL/GenBank/DDBJ databases">
        <title>Whole-genome analyses of Nonomuraea sp. K274.</title>
        <authorList>
            <person name="Veyisoglu A."/>
        </authorList>
    </citation>
    <scope>NUCLEOTIDE SEQUENCE</scope>
    <source>
        <strain evidence="2">K274</strain>
    </source>
</reference>
<dbReference type="InterPro" id="IPR050712">
    <property type="entry name" value="NAD(P)H-dep_reductase"/>
</dbReference>
<dbReference type="Pfam" id="PF03358">
    <property type="entry name" value="FMN_red"/>
    <property type="match status" value="1"/>
</dbReference>
<dbReference type="RefSeq" id="WP_195895375.1">
    <property type="nucleotide sequence ID" value="NZ_JADOGI010000027.1"/>
</dbReference>
<organism evidence="2 3">
    <name type="scientific">Nonomuraea cypriaca</name>
    <dbReference type="NCBI Taxonomy" id="1187855"/>
    <lineage>
        <taxon>Bacteria</taxon>
        <taxon>Bacillati</taxon>
        <taxon>Actinomycetota</taxon>
        <taxon>Actinomycetes</taxon>
        <taxon>Streptosporangiales</taxon>
        <taxon>Streptosporangiaceae</taxon>
        <taxon>Nonomuraea</taxon>
    </lineage>
</organism>
<dbReference type="GO" id="GO:0005829">
    <property type="term" value="C:cytosol"/>
    <property type="evidence" value="ECO:0007669"/>
    <property type="project" value="TreeGrafter"/>
</dbReference>
<dbReference type="GO" id="GO:0010181">
    <property type="term" value="F:FMN binding"/>
    <property type="evidence" value="ECO:0007669"/>
    <property type="project" value="TreeGrafter"/>
</dbReference>
<feature type="domain" description="NADPH-dependent FMN reductase-like" evidence="1">
    <location>
        <begin position="2"/>
        <end position="145"/>
    </location>
</feature>
<dbReference type="AlphaFoldDB" id="A0A931F0I5"/>
<evidence type="ECO:0000313" key="2">
    <source>
        <dbReference type="EMBL" id="MBF8186398.1"/>
    </source>
</evidence>
<dbReference type="SUPFAM" id="SSF52218">
    <property type="entry name" value="Flavoproteins"/>
    <property type="match status" value="1"/>
</dbReference>
<keyword evidence="3" id="KW-1185">Reference proteome</keyword>
<evidence type="ECO:0000313" key="3">
    <source>
        <dbReference type="Proteomes" id="UP000605361"/>
    </source>
</evidence>
<sequence>MIKIAVVLASTRPGRRGEPVANWVLKHAGQREDARFDLVDLAAFDLPDLDEPLPPATGRYTHDHTNSWARTIAGYDGFLFVTPEYNHSAPGKLKNALDRVHAEWHNKAAAFVSYGFDGGVRAVEALRPVLGALQVADVTAQVALSLHQDFTGFTEFTPADHHTTALATTLDQLIAWSTALATLRTPA</sequence>
<name>A0A931F0I5_9ACTN</name>
<dbReference type="GO" id="GO:0016491">
    <property type="term" value="F:oxidoreductase activity"/>
    <property type="evidence" value="ECO:0007669"/>
    <property type="project" value="InterPro"/>
</dbReference>
<dbReference type="PANTHER" id="PTHR30543:SF21">
    <property type="entry name" value="NAD(P)H-DEPENDENT FMN REDUCTASE LOT6"/>
    <property type="match status" value="1"/>
</dbReference>
<dbReference type="InterPro" id="IPR029039">
    <property type="entry name" value="Flavoprotein-like_sf"/>
</dbReference>
<comment type="caution">
    <text evidence="2">The sequence shown here is derived from an EMBL/GenBank/DDBJ whole genome shotgun (WGS) entry which is preliminary data.</text>
</comment>
<dbReference type="EMBL" id="JADOGI010000027">
    <property type="protein sequence ID" value="MBF8186398.1"/>
    <property type="molecule type" value="Genomic_DNA"/>
</dbReference>
<protein>
    <submittedName>
        <fullName evidence="2">NAD(P)H-dependent oxidoreductase</fullName>
    </submittedName>
</protein>
<gene>
    <name evidence="2" type="ORF">ITP53_11700</name>
</gene>
<dbReference type="PANTHER" id="PTHR30543">
    <property type="entry name" value="CHROMATE REDUCTASE"/>
    <property type="match status" value="1"/>
</dbReference>
<evidence type="ECO:0000259" key="1">
    <source>
        <dbReference type="Pfam" id="PF03358"/>
    </source>
</evidence>
<dbReference type="Gene3D" id="3.40.50.360">
    <property type="match status" value="1"/>
</dbReference>